<feature type="chain" id="PRO_5005184226" description="Ice-binding protein C-terminal domain-containing protein" evidence="2">
    <location>
        <begin position="20"/>
        <end position="386"/>
    </location>
</feature>
<keyword evidence="1" id="KW-1133">Transmembrane helix</keyword>
<keyword evidence="1" id="KW-0472">Membrane</keyword>
<accession>A0A0G3EGN4</accession>
<keyword evidence="5" id="KW-1185">Reference proteome</keyword>
<gene>
    <name evidence="4" type="ORF">L21SP4_01334</name>
</gene>
<organism evidence="4 5">
    <name type="scientific">Kiritimatiella glycovorans</name>
    <dbReference type="NCBI Taxonomy" id="1307763"/>
    <lineage>
        <taxon>Bacteria</taxon>
        <taxon>Pseudomonadati</taxon>
        <taxon>Kiritimatiellota</taxon>
        <taxon>Kiritimatiellia</taxon>
        <taxon>Kiritimatiellales</taxon>
        <taxon>Kiritimatiellaceae</taxon>
        <taxon>Kiritimatiella</taxon>
    </lineage>
</organism>
<keyword evidence="1" id="KW-0812">Transmembrane</keyword>
<dbReference type="InterPro" id="IPR013424">
    <property type="entry name" value="Ice-binding_C"/>
</dbReference>
<dbReference type="Pfam" id="PF07589">
    <property type="entry name" value="PEP-CTERM"/>
    <property type="match status" value="1"/>
</dbReference>
<feature type="transmembrane region" description="Helical" evidence="1">
    <location>
        <begin position="360"/>
        <end position="381"/>
    </location>
</feature>
<evidence type="ECO:0000313" key="5">
    <source>
        <dbReference type="Proteomes" id="UP000035268"/>
    </source>
</evidence>
<dbReference type="Proteomes" id="UP000035268">
    <property type="component" value="Chromosome"/>
</dbReference>
<name>A0A0G3EGN4_9BACT</name>
<feature type="domain" description="Ice-binding protein C-terminal" evidence="3">
    <location>
        <begin position="362"/>
        <end position="384"/>
    </location>
</feature>
<evidence type="ECO:0000259" key="3">
    <source>
        <dbReference type="Pfam" id="PF07589"/>
    </source>
</evidence>
<reference evidence="4 5" key="2">
    <citation type="journal article" date="2016" name="ISME J.">
        <title>Characterization of the first cultured representative of Verrucomicrobia subdivision 5 indicates the proposal of a novel phylum.</title>
        <authorList>
            <person name="Spring S."/>
            <person name="Bunk B."/>
            <person name="Sproer C."/>
            <person name="Schumann P."/>
            <person name="Rohde M."/>
            <person name="Tindall B.J."/>
            <person name="Klenk H.P."/>
        </authorList>
    </citation>
    <scope>NUCLEOTIDE SEQUENCE [LARGE SCALE GENOMIC DNA]</scope>
    <source>
        <strain evidence="4 5">L21-Fru-AB</strain>
    </source>
</reference>
<dbReference type="AlphaFoldDB" id="A0A0G3EGN4"/>
<evidence type="ECO:0000256" key="1">
    <source>
        <dbReference type="SAM" id="Phobius"/>
    </source>
</evidence>
<dbReference type="KEGG" id="vbl:L21SP4_01334"/>
<dbReference type="NCBIfam" id="TIGR02595">
    <property type="entry name" value="PEP_CTERM"/>
    <property type="match status" value="1"/>
</dbReference>
<proteinExistence type="predicted"/>
<evidence type="ECO:0000256" key="2">
    <source>
        <dbReference type="SAM" id="SignalP"/>
    </source>
</evidence>
<evidence type="ECO:0000313" key="4">
    <source>
        <dbReference type="EMBL" id="AKJ64582.1"/>
    </source>
</evidence>
<feature type="signal peptide" evidence="2">
    <location>
        <begin position="1"/>
        <end position="19"/>
    </location>
</feature>
<dbReference type="EMBL" id="CP010904">
    <property type="protein sequence ID" value="AKJ64582.1"/>
    <property type="molecule type" value="Genomic_DNA"/>
</dbReference>
<reference evidence="5" key="1">
    <citation type="submission" date="2015-02" db="EMBL/GenBank/DDBJ databases">
        <title>Description and complete genome sequence of the first cultured representative of the subdivision 5 of the Verrucomicrobia phylum.</title>
        <authorList>
            <person name="Spring S."/>
            <person name="Bunk B."/>
            <person name="Sproer C."/>
            <person name="Klenk H.-P."/>
        </authorList>
    </citation>
    <scope>NUCLEOTIDE SEQUENCE [LARGE SCALE GENOMIC DNA]</scope>
    <source>
        <strain evidence="5">L21-Fru-AB</strain>
    </source>
</reference>
<keyword evidence="2" id="KW-0732">Signal</keyword>
<sequence length="386" mass="40193" precursor="true">MRKILTMLTVCAFAAAAQATNINWQGDESNDFGTGGNWAGGAVPGPGDELTFDSTASSFTVDVDSDYTIGDSYNDFLIVSGAYTFNGSGTITVASSNDKPNVTLNLNADSGQTQTLNNNISLTNSGTGVTYFRAGDNNSGGTVRFGGKLILNDAGSSILMPLDSVTVYYDGGVDLYNAAHANSKNSSSSPAFFRGAVTDADGGSDSRFVAGGGWSVFANTNGVVGDSSLSDVLFQGGDLRLGADHQVETMLRTAASSYSPSFDLNGFSNTNTASLLLLDGGSGFTLTIDFSDEEAESLWFSDSSGHGWSTNTSVLNLVGFELGKDEIRFGTDESGLDGGQLSVIRIDGESGDYSLDNNGYLIPEPATMGLIGATGAALLFIRRRIR</sequence>
<dbReference type="RefSeq" id="WP_052881900.1">
    <property type="nucleotide sequence ID" value="NZ_CP010904.1"/>
</dbReference>
<protein>
    <recommendedName>
        <fullName evidence="3">Ice-binding protein C-terminal domain-containing protein</fullName>
    </recommendedName>
</protein>